<feature type="domain" description="TonB-dependent receptor plug" evidence="14">
    <location>
        <begin position="63"/>
        <end position="172"/>
    </location>
</feature>
<dbReference type="InterPro" id="IPR012910">
    <property type="entry name" value="Plug_dom"/>
</dbReference>
<evidence type="ECO:0000256" key="2">
    <source>
        <dbReference type="ARBA" id="ARBA00022448"/>
    </source>
</evidence>
<evidence type="ECO:0000256" key="12">
    <source>
        <dbReference type="SAM" id="SignalP"/>
    </source>
</evidence>
<evidence type="ECO:0000313" key="15">
    <source>
        <dbReference type="EMBL" id="QOY91518.1"/>
    </source>
</evidence>
<dbReference type="Gene3D" id="2.170.130.10">
    <property type="entry name" value="TonB-dependent receptor, plug domain"/>
    <property type="match status" value="1"/>
</dbReference>
<protein>
    <submittedName>
        <fullName evidence="15">TonB-dependent receptor</fullName>
    </submittedName>
</protein>
<evidence type="ECO:0000256" key="4">
    <source>
        <dbReference type="ARBA" id="ARBA00022692"/>
    </source>
</evidence>
<dbReference type="InterPro" id="IPR036942">
    <property type="entry name" value="Beta-barrel_TonB_sf"/>
</dbReference>
<dbReference type="EMBL" id="CP063849">
    <property type="protein sequence ID" value="QOY91518.1"/>
    <property type="molecule type" value="Genomic_DNA"/>
</dbReference>
<comment type="subcellular location">
    <subcellularLocation>
        <location evidence="1 10">Cell outer membrane</location>
        <topology evidence="1 10">Multi-pass membrane protein</topology>
    </subcellularLocation>
</comment>
<dbReference type="RefSeq" id="WP_194453172.1">
    <property type="nucleotide sequence ID" value="NZ_CP063849.1"/>
</dbReference>
<dbReference type="SUPFAM" id="SSF56935">
    <property type="entry name" value="Porins"/>
    <property type="match status" value="1"/>
</dbReference>
<evidence type="ECO:0000259" key="14">
    <source>
        <dbReference type="Pfam" id="PF07715"/>
    </source>
</evidence>
<dbReference type="Pfam" id="PF07715">
    <property type="entry name" value="Plug"/>
    <property type="match status" value="1"/>
</dbReference>
<dbReference type="PANTHER" id="PTHR30069:SF29">
    <property type="entry name" value="HEMOGLOBIN AND HEMOGLOBIN-HAPTOGLOBIN-BINDING PROTEIN 1-RELATED"/>
    <property type="match status" value="1"/>
</dbReference>
<feature type="domain" description="TonB-dependent receptor-like beta-barrel" evidence="13">
    <location>
        <begin position="245"/>
        <end position="601"/>
    </location>
</feature>
<evidence type="ECO:0000256" key="6">
    <source>
        <dbReference type="ARBA" id="ARBA00023077"/>
    </source>
</evidence>
<dbReference type="GO" id="GO:0044718">
    <property type="term" value="P:siderophore transmembrane transport"/>
    <property type="evidence" value="ECO:0007669"/>
    <property type="project" value="TreeGrafter"/>
</dbReference>
<dbReference type="Pfam" id="PF00593">
    <property type="entry name" value="TonB_dep_Rec_b-barrel"/>
    <property type="match status" value="1"/>
</dbReference>
<evidence type="ECO:0000256" key="5">
    <source>
        <dbReference type="ARBA" id="ARBA00022729"/>
    </source>
</evidence>
<evidence type="ECO:0000313" key="16">
    <source>
        <dbReference type="Proteomes" id="UP000593892"/>
    </source>
</evidence>
<dbReference type="PROSITE" id="PS52016">
    <property type="entry name" value="TONB_DEPENDENT_REC_3"/>
    <property type="match status" value="1"/>
</dbReference>
<keyword evidence="2 10" id="KW-0813">Transport</keyword>
<name>A0A7S7NXB2_PALFE</name>
<organism evidence="15 16">
    <name type="scientific">Paludibaculum fermentans</name>
    <dbReference type="NCBI Taxonomy" id="1473598"/>
    <lineage>
        <taxon>Bacteria</taxon>
        <taxon>Pseudomonadati</taxon>
        <taxon>Acidobacteriota</taxon>
        <taxon>Terriglobia</taxon>
        <taxon>Bryobacterales</taxon>
        <taxon>Bryobacteraceae</taxon>
        <taxon>Paludibaculum</taxon>
    </lineage>
</organism>
<evidence type="ECO:0000256" key="3">
    <source>
        <dbReference type="ARBA" id="ARBA00022452"/>
    </source>
</evidence>
<dbReference type="Gene3D" id="2.40.170.20">
    <property type="entry name" value="TonB-dependent receptor, beta-barrel domain"/>
    <property type="match status" value="1"/>
</dbReference>
<dbReference type="InterPro" id="IPR000531">
    <property type="entry name" value="Beta-barrel_TonB"/>
</dbReference>
<dbReference type="InterPro" id="IPR037066">
    <property type="entry name" value="Plug_dom_sf"/>
</dbReference>
<evidence type="ECO:0000256" key="7">
    <source>
        <dbReference type="ARBA" id="ARBA00023136"/>
    </source>
</evidence>
<dbReference type="PANTHER" id="PTHR30069">
    <property type="entry name" value="TONB-DEPENDENT OUTER MEMBRANE RECEPTOR"/>
    <property type="match status" value="1"/>
</dbReference>
<evidence type="ECO:0000256" key="1">
    <source>
        <dbReference type="ARBA" id="ARBA00004571"/>
    </source>
</evidence>
<keyword evidence="3 10" id="KW-1134">Transmembrane beta strand</keyword>
<feature type="chain" id="PRO_5032394469" evidence="12">
    <location>
        <begin position="23"/>
        <end position="694"/>
    </location>
</feature>
<evidence type="ECO:0000256" key="8">
    <source>
        <dbReference type="ARBA" id="ARBA00023170"/>
    </source>
</evidence>
<keyword evidence="4 10" id="KW-0812">Transmembrane</keyword>
<evidence type="ECO:0000256" key="9">
    <source>
        <dbReference type="ARBA" id="ARBA00023237"/>
    </source>
</evidence>
<reference evidence="15 16" key="1">
    <citation type="submission" date="2020-10" db="EMBL/GenBank/DDBJ databases">
        <title>Complete genome sequence of Paludibaculum fermentans P105T, a facultatively anaerobic acidobacterium capable of dissimilatory Fe(III) reduction.</title>
        <authorList>
            <person name="Dedysh S.N."/>
            <person name="Beletsky A.V."/>
            <person name="Kulichevskaya I.S."/>
            <person name="Mardanov A.V."/>
            <person name="Ravin N.V."/>
        </authorList>
    </citation>
    <scope>NUCLEOTIDE SEQUENCE [LARGE SCALE GENOMIC DNA]</scope>
    <source>
        <strain evidence="15 16">P105</strain>
    </source>
</reference>
<feature type="signal peptide" evidence="12">
    <location>
        <begin position="1"/>
        <end position="22"/>
    </location>
</feature>
<dbReference type="InterPro" id="IPR039426">
    <property type="entry name" value="TonB-dep_rcpt-like"/>
</dbReference>
<evidence type="ECO:0000256" key="11">
    <source>
        <dbReference type="RuleBase" id="RU003357"/>
    </source>
</evidence>
<evidence type="ECO:0000259" key="13">
    <source>
        <dbReference type="Pfam" id="PF00593"/>
    </source>
</evidence>
<keyword evidence="6 11" id="KW-0798">TonB box</keyword>
<dbReference type="GO" id="GO:0009279">
    <property type="term" value="C:cell outer membrane"/>
    <property type="evidence" value="ECO:0007669"/>
    <property type="project" value="UniProtKB-SubCell"/>
</dbReference>
<dbReference type="AlphaFoldDB" id="A0A7S7NXB2"/>
<accession>A0A7S7NXB2</accession>
<sequence length="694" mass="75807">MTSAASKYLMTAGLLMCAGLSAQPAGQEAGTAPPRRAEAEPPESVLFEKMPVVEAASLHAQTLQQAPGNVSIITREDIHRYGYRTLGEAISSATGFYVSYDRVYRYVGVRGFSLPGDYNTRFLVMLNGHYMTENIYGSNGFFGQDFSLDLDLVERIEIIRGPSSVLYGSNGMFATINVVTRAANDSEPRVSVEVGSFGEKKVIVSTSTELGHGAKALISGSVFNNSGQDLYFPASDRPESNHGRGVSTDGERGYHLFANVTWGDWTFTGLAASREKLVPTGWYGTLFNDRGNKVADSRGFAEAAYVHDVGSNGSVRWRVYYDRYGFDGRYDNADGSAIVDSRDVARGDWMGSRLSYRFNESSTSALTVGGEVQWDLRSLQENFDILPAPWLRLRANVLDRSYGVFVQQEWSITSRLQANIGLRGDDARSTSGFLSPRVAFTFQQSALTTFKFLYGRAFRSPSTYERDYADGVFNLGNARLSPENINTWEVGAEHRFGSRLSLAASGYYSRVADLITAVNVETDVQQFRNVARNRSTGVDIDLKAHTYADTEISAGVSFQQVRNSALPYQVNSPAAIAKMRFYAPVARHRAGVAAGLSYLSPRKTILGDTVRQVLLADLTVSSSRTYHGVEFSGGIRNLFNQKYPDPVGLEHGTDRLAQNGISFFLKLTWQGAELGAAGVSSGRSKPGTGGAAGR</sequence>
<dbReference type="KEGG" id="pfer:IRI77_16690"/>
<dbReference type="Proteomes" id="UP000593892">
    <property type="component" value="Chromosome"/>
</dbReference>
<keyword evidence="7 10" id="KW-0472">Membrane</keyword>
<keyword evidence="5 12" id="KW-0732">Signal</keyword>
<evidence type="ECO:0000256" key="10">
    <source>
        <dbReference type="PROSITE-ProRule" id="PRU01360"/>
    </source>
</evidence>
<keyword evidence="8 15" id="KW-0675">Receptor</keyword>
<dbReference type="GO" id="GO:0015344">
    <property type="term" value="F:siderophore uptake transmembrane transporter activity"/>
    <property type="evidence" value="ECO:0007669"/>
    <property type="project" value="TreeGrafter"/>
</dbReference>
<keyword evidence="16" id="KW-1185">Reference proteome</keyword>
<keyword evidence="9 10" id="KW-0998">Cell outer membrane</keyword>
<comment type="similarity">
    <text evidence="10 11">Belongs to the TonB-dependent receptor family.</text>
</comment>
<proteinExistence type="inferred from homology"/>
<gene>
    <name evidence="15" type="ORF">IRI77_16690</name>
</gene>